<dbReference type="Gene3D" id="1.20.1250.20">
    <property type="entry name" value="MFS general substrate transporter like domains"/>
    <property type="match status" value="2"/>
</dbReference>
<gene>
    <name evidence="9" type="ORF">ACIBP5_34965</name>
</gene>
<name>A0ABW8AEM5_9ACTN</name>
<dbReference type="RefSeq" id="WP_397025614.1">
    <property type="nucleotide sequence ID" value="NZ_JBITMB010000012.1"/>
</dbReference>
<keyword evidence="5 7" id="KW-1133">Transmembrane helix</keyword>
<evidence type="ECO:0000256" key="7">
    <source>
        <dbReference type="SAM" id="Phobius"/>
    </source>
</evidence>
<keyword evidence="3" id="KW-0813">Transport</keyword>
<dbReference type="Pfam" id="PF07690">
    <property type="entry name" value="MFS_1"/>
    <property type="match status" value="1"/>
</dbReference>
<keyword evidence="10" id="KW-1185">Reference proteome</keyword>
<dbReference type="InterPro" id="IPR020846">
    <property type="entry name" value="MFS_dom"/>
</dbReference>
<feature type="transmembrane region" description="Helical" evidence="7">
    <location>
        <begin position="220"/>
        <end position="242"/>
    </location>
</feature>
<evidence type="ECO:0000256" key="1">
    <source>
        <dbReference type="ARBA" id="ARBA00004651"/>
    </source>
</evidence>
<feature type="transmembrane region" description="Helical" evidence="7">
    <location>
        <begin position="281"/>
        <end position="299"/>
    </location>
</feature>
<dbReference type="PANTHER" id="PTHR23514">
    <property type="entry name" value="BYPASS OF STOP CODON PROTEIN 6"/>
    <property type="match status" value="1"/>
</dbReference>
<dbReference type="InterPro" id="IPR011701">
    <property type="entry name" value="MFS"/>
</dbReference>
<feature type="transmembrane region" description="Helical" evidence="7">
    <location>
        <begin position="340"/>
        <end position="361"/>
    </location>
</feature>
<dbReference type="Proteomes" id="UP001612928">
    <property type="component" value="Unassembled WGS sequence"/>
</dbReference>
<feature type="domain" description="Major facilitator superfamily (MFS) profile" evidence="8">
    <location>
        <begin position="8"/>
        <end position="392"/>
    </location>
</feature>
<feature type="transmembrane region" description="Helical" evidence="7">
    <location>
        <begin position="46"/>
        <end position="69"/>
    </location>
</feature>
<dbReference type="InterPro" id="IPR051788">
    <property type="entry name" value="MFS_Transporter"/>
</dbReference>
<evidence type="ECO:0000256" key="5">
    <source>
        <dbReference type="ARBA" id="ARBA00022989"/>
    </source>
</evidence>
<feature type="transmembrane region" description="Helical" evidence="7">
    <location>
        <begin position="254"/>
        <end position="274"/>
    </location>
</feature>
<feature type="transmembrane region" description="Helical" evidence="7">
    <location>
        <begin position="166"/>
        <end position="189"/>
    </location>
</feature>
<evidence type="ECO:0000256" key="6">
    <source>
        <dbReference type="ARBA" id="ARBA00023136"/>
    </source>
</evidence>
<dbReference type="SUPFAM" id="SSF103473">
    <property type="entry name" value="MFS general substrate transporter"/>
    <property type="match status" value="1"/>
</dbReference>
<evidence type="ECO:0000256" key="3">
    <source>
        <dbReference type="ARBA" id="ARBA00022448"/>
    </source>
</evidence>
<evidence type="ECO:0000256" key="2">
    <source>
        <dbReference type="ARBA" id="ARBA00008335"/>
    </source>
</evidence>
<evidence type="ECO:0000313" key="9">
    <source>
        <dbReference type="EMBL" id="MFI7445200.1"/>
    </source>
</evidence>
<feature type="transmembrane region" description="Helical" evidence="7">
    <location>
        <begin position="305"/>
        <end position="328"/>
    </location>
</feature>
<protein>
    <submittedName>
        <fullName evidence="9">MFS transporter</fullName>
    </submittedName>
</protein>
<evidence type="ECO:0000313" key="10">
    <source>
        <dbReference type="Proteomes" id="UP001612928"/>
    </source>
</evidence>
<feature type="transmembrane region" description="Helical" evidence="7">
    <location>
        <begin position="367"/>
        <end position="387"/>
    </location>
</feature>
<comment type="caution">
    <text evidence="9">The sequence shown here is derived from an EMBL/GenBank/DDBJ whole genome shotgun (WGS) entry which is preliminary data.</text>
</comment>
<reference evidence="9 10" key="1">
    <citation type="submission" date="2024-10" db="EMBL/GenBank/DDBJ databases">
        <title>The Natural Products Discovery Center: Release of the First 8490 Sequenced Strains for Exploring Actinobacteria Biosynthetic Diversity.</title>
        <authorList>
            <person name="Kalkreuter E."/>
            <person name="Kautsar S.A."/>
            <person name="Yang D."/>
            <person name="Bader C.D."/>
            <person name="Teijaro C.N."/>
            <person name="Fluegel L."/>
            <person name="Davis C.M."/>
            <person name="Simpson J.R."/>
            <person name="Lauterbach L."/>
            <person name="Steele A.D."/>
            <person name="Gui C."/>
            <person name="Meng S."/>
            <person name="Li G."/>
            <person name="Viehrig K."/>
            <person name="Ye F."/>
            <person name="Su P."/>
            <person name="Kiefer A.F."/>
            <person name="Nichols A."/>
            <person name="Cepeda A.J."/>
            <person name="Yan W."/>
            <person name="Fan B."/>
            <person name="Jiang Y."/>
            <person name="Adhikari A."/>
            <person name="Zheng C.-J."/>
            <person name="Schuster L."/>
            <person name="Cowan T.M."/>
            <person name="Smanski M.J."/>
            <person name="Chevrette M.G."/>
            <person name="De Carvalho L.P.S."/>
            <person name="Shen B."/>
        </authorList>
    </citation>
    <scope>NUCLEOTIDE SEQUENCE [LARGE SCALE GENOMIC DNA]</scope>
    <source>
        <strain evidence="9 10">NPDC049503</strain>
    </source>
</reference>
<comment type="similarity">
    <text evidence="2">Belongs to the major facilitator superfamily.</text>
</comment>
<feature type="transmembrane region" description="Helical" evidence="7">
    <location>
        <begin position="17"/>
        <end position="40"/>
    </location>
</feature>
<dbReference type="EMBL" id="JBITMB010000012">
    <property type="protein sequence ID" value="MFI7445200.1"/>
    <property type="molecule type" value="Genomic_DNA"/>
</dbReference>
<dbReference type="PROSITE" id="PS50850">
    <property type="entry name" value="MFS"/>
    <property type="match status" value="1"/>
</dbReference>
<dbReference type="InterPro" id="IPR036259">
    <property type="entry name" value="MFS_trans_sf"/>
</dbReference>
<dbReference type="PANTHER" id="PTHR23514:SF3">
    <property type="entry name" value="BYPASS OF STOP CODON PROTEIN 6"/>
    <property type="match status" value="1"/>
</dbReference>
<evidence type="ECO:0000259" key="8">
    <source>
        <dbReference type="PROSITE" id="PS50850"/>
    </source>
</evidence>
<comment type="subcellular location">
    <subcellularLocation>
        <location evidence="1">Cell membrane</location>
        <topology evidence="1">Multi-pass membrane protein</topology>
    </subcellularLocation>
</comment>
<keyword evidence="6 7" id="KW-0472">Membrane</keyword>
<accession>A0ABW8AEM5</accession>
<keyword evidence="4 7" id="KW-0812">Transmembrane</keyword>
<organism evidence="9 10">
    <name type="scientific">Nonomuraea indica</name>
    <dbReference type="NCBI Taxonomy" id="1581193"/>
    <lineage>
        <taxon>Bacteria</taxon>
        <taxon>Bacillati</taxon>
        <taxon>Actinomycetota</taxon>
        <taxon>Actinomycetes</taxon>
        <taxon>Streptosporangiales</taxon>
        <taxon>Streptosporangiaceae</taxon>
        <taxon>Nonomuraea</taxon>
    </lineage>
</organism>
<evidence type="ECO:0000256" key="4">
    <source>
        <dbReference type="ARBA" id="ARBA00022692"/>
    </source>
</evidence>
<sequence>MSTTAERIRLTRDRATWLVYLQLGVFCTYLYGLSAALPLLRRDLGVSYAVAGLHGTAMAVGTVLAGLTLPALSRRHGRRAATWVGLAGMNAGVLLVMVPALPATLLGFGLAGCFGSLALYASMAALSDHHGPAGPAAISEANGVGVVFGLAASFALSVAAQTVAGWRAALLLTPVLTVALVLAMGRVWIPATGRAGGGPAPAAAGVVAARPGWRFHVAGGVLFCCVALEFCFNLWAASLVAVNTGLSVEAAATGLTAFTAGLAAGRFAGGWLALRLPPHRLFVGALLLSGAGWLVFWPAGHPVLAYAGLALAGLGVSLHFPLALAELIATSDGHPHRASAAAPICAGAAVGVGPLVLGALADGFGTRQAFLVVPVAIALAVAGVLIARSRAAFHSR</sequence>
<proteinExistence type="inferred from homology"/>